<dbReference type="Proteomes" id="UP000253850">
    <property type="component" value="Chromosome"/>
</dbReference>
<organism evidence="2 4">
    <name type="scientific">Halarcobacter bivalviorum</name>
    <dbReference type="NCBI Taxonomy" id="663364"/>
    <lineage>
        <taxon>Bacteria</taxon>
        <taxon>Pseudomonadati</taxon>
        <taxon>Campylobacterota</taxon>
        <taxon>Epsilonproteobacteria</taxon>
        <taxon>Campylobacterales</taxon>
        <taxon>Arcobacteraceae</taxon>
        <taxon>Halarcobacter</taxon>
    </lineage>
</organism>
<evidence type="ECO:0000313" key="3">
    <source>
        <dbReference type="Proteomes" id="UP000253850"/>
    </source>
</evidence>
<dbReference type="AlphaFoldDB" id="A0AAX2A6E1"/>
<accession>A0AAX2A6E1</accession>
<sequence>MKLFFITILIPLILNANKYTYLLDKYQKETELEAKIVTKIAKDILVDKPIYLYIPHMQELDKKIYSLSVKVVQNCNKANFIFVKYSKPYPCEKKQNPHYLLTNNYKQLLSNNNFLGAFFWSKSRPNIVLVRERLKQKKVELSKEYERYIEDIK</sequence>
<name>A0AAX2A6E1_9BACT</name>
<proteinExistence type="predicted"/>
<dbReference type="Proteomes" id="UP000289193">
    <property type="component" value="Unassembled WGS sequence"/>
</dbReference>
<gene>
    <name evidence="1" type="ORF">ABIV_1888</name>
    <name evidence="2" type="ORF">CRV05_12025</name>
</gene>
<reference evidence="2 4" key="1">
    <citation type="submission" date="2017-10" db="EMBL/GenBank/DDBJ databases">
        <title>Genomics of the genus Arcobacter.</title>
        <authorList>
            <person name="Perez-Cataluna A."/>
            <person name="Figueras M.J."/>
        </authorList>
    </citation>
    <scope>NUCLEOTIDE SEQUENCE [LARGE SCALE GENOMIC DNA]</scope>
    <source>
        <strain evidence="2 4">CECT 7835</strain>
    </source>
</reference>
<evidence type="ECO:0000313" key="1">
    <source>
        <dbReference type="EMBL" id="AXH12876.1"/>
    </source>
</evidence>
<dbReference type="RefSeq" id="WP_114839692.1">
    <property type="nucleotide sequence ID" value="NZ_CP031217.1"/>
</dbReference>
<dbReference type="EMBL" id="PDKM01000008">
    <property type="protein sequence ID" value="RXK08999.1"/>
    <property type="molecule type" value="Genomic_DNA"/>
</dbReference>
<dbReference type="EMBL" id="CP031217">
    <property type="protein sequence ID" value="AXH12876.1"/>
    <property type="molecule type" value="Genomic_DNA"/>
</dbReference>
<evidence type="ECO:0000313" key="2">
    <source>
        <dbReference type="EMBL" id="RXK08999.1"/>
    </source>
</evidence>
<protein>
    <submittedName>
        <fullName evidence="2">Uncharacterized protein</fullName>
    </submittedName>
</protein>
<dbReference type="KEGG" id="hbv:ABIV_1888"/>
<reference evidence="1 3" key="2">
    <citation type="submission" date="2018-07" db="EMBL/GenBank/DDBJ databases">
        <title>Complete genome of the Arcobacter bivalviorum type strain LMG 26154.</title>
        <authorList>
            <person name="Miller W.G."/>
            <person name="Yee E."/>
            <person name="Bono J.L."/>
        </authorList>
    </citation>
    <scope>NUCLEOTIDE SEQUENCE [LARGE SCALE GENOMIC DNA]</scope>
    <source>
        <strain evidence="1 3">LMG 26154</strain>
    </source>
</reference>
<evidence type="ECO:0000313" key="4">
    <source>
        <dbReference type="Proteomes" id="UP000289193"/>
    </source>
</evidence>
<keyword evidence="4" id="KW-1185">Reference proteome</keyword>